<keyword evidence="8" id="KW-0333">Golgi apparatus</keyword>
<keyword evidence="14" id="KW-1185">Reference proteome</keyword>
<dbReference type="PANTHER" id="PTHR47549:SF1">
    <property type="entry name" value="GOLGI APPARATUS MEMBRANE PROTEIN TVP38"/>
    <property type="match status" value="1"/>
</dbReference>
<feature type="domain" description="VTT" evidence="12">
    <location>
        <begin position="146"/>
        <end position="260"/>
    </location>
</feature>
<evidence type="ECO:0000256" key="3">
    <source>
        <dbReference type="ARBA" id="ARBA00008640"/>
    </source>
</evidence>
<name>L8GBF9_PSED2</name>
<comment type="similarity">
    <text evidence="3">Belongs to the TVP38/TMEM64 family.</text>
</comment>
<feature type="compositionally biased region" description="Basic residues" evidence="10">
    <location>
        <begin position="36"/>
        <end position="50"/>
    </location>
</feature>
<feature type="transmembrane region" description="Helical" evidence="11">
    <location>
        <begin position="161"/>
        <end position="180"/>
    </location>
</feature>
<keyword evidence="6 11" id="KW-0812">Transmembrane</keyword>
<dbReference type="HOGENOM" id="CLU_041954_0_1_1"/>
<dbReference type="PANTHER" id="PTHR47549">
    <property type="entry name" value="GOLGI APPARATUS MEMBRANE PROTEIN TVP38-RELATED"/>
    <property type="match status" value="1"/>
</dbReference>
<dbReference type="InterPro" id="IPR032816">
    <property type="entry name" value="VTT_dom"/>
</dbReference>
<feature type="compositionally biased region" description="Polar residues" evidence="10">
    <location>
        <begin position="1"/>
        <end position="10"/>
    </location>
</feature>
<dbReference type="STRING" id="658429.L8GBF9"/>
<protein>
    <recommendedName>
        <fullName evidence="4">Golgi apparatus membrane protein TVP38</fullName>
    </recommendedName>
    <alternativeName>
        <fullName evidence="5">Golgi apparatus membrane protein tvp38</fullName>
    </alternativeName>
</protein>
<evidence type="ECO:0000256" key="8">
    <source>
        <dbReference type="ARBA" id="ARBA00023034"/>
    </source>
</evidence>
<feature type="compositionally biased region" description="Basic and acidic residues" evidence="10">
    <location>
        <begin position="331"/>
        <end position="350"/>
    </location>
</feature>
<dbReference type="Pfam" id="PF09335">
    <property type="entry name" value="VTT_dom"/>
    <property type="match status" value="1"/>
</dbReference>
<keyword evidence="9 11" id="KW-0472">Membrane</keyword>
<organism evidence="13 14">
    <name type="scientific">Pseudogymnoascus destructans (strain ATCC MYA-4855 / 20631-21)</name>
    <name type="common">Bat white-nose syndrome fungus</name>
    <name type="synonym">Geomyces destructans</name>
    <dbReference type="NCBI Taxonomy" id="658429"/>
    <lineage>
        <taxon>Eukaryota</taxon>
        <taxon>Fungi</taxon>
        <taxon>Dikarya</taxon>
        <taxon>Ascomycota</taxon>
        <taxon>Pezizomycotina</taxon>
        <taxon>Leotiomycetes</taxon>
        <taxon>Thelebolales</taxon>
        <taxon>Thelebolaceae</taxon>
        <taxon>Pseudogymnoascus</taxon>
    </lineage>
</organism>
<dbReference type="GO" id="GO:0000022">
    <property type="term" value="P:mitotic spindle elongation"/>
    <property type="evidence" value="ECO:0007669"/>
    <property type="project" value="TreeGrafter"/>
</dbReference>
<reference evidence="14" key="1">
    <citation type="submission" date="2010-09" db="EMBL/GenBank/DDBJ databases">
        <title>The genome sequence of Geomyces destructans 20631-21.</title>
        <authorList>
            <consortium name="The Broad Institute Genome Sequencing Platform"/>
            <person name="Cuomo C.A."/>
            <person name="Blehert D.S."/>
            <person name="Lorch J.M."/>
            <person name="Young S.K."/>
            <person name="Zeng Q."/>
            <person name="Gargeya S."/>
            <person name="Fitzgerald M."/>
            <person name="Haas B."/>
            <person name="Abouelleil A."/>
            <person name="Alvarado L."/>
            <person name="Arachchi H.M."/>
            <person name="Berlin A."/>
            <person name="Brown A."/>
            <person name="Chapman S.B."/>
            <person name="Chen Z."/>
            <person name="Dunbar C."/>
            <person name="Freedman E."/>
            <person name="Gearin G."/>
            <person name="Gellesch M."/>
            <person name="Goldberg J."/>
            <person name="Griggs A."/>
            <person name="Gujja S."/>
            <person name="Heiman D."/>
            <person name="Howarth C."/>
            <person name="Larson L."/>
            <person name="Lui A."/>
            <person name="MacDonald P.J.P."/>
            <person name="Montmayeur A."/>
            <person name="Murphy C."/>
            <person name="Neiman D."/>
            <person name="Pearson M."/>
            <person name="Priest M."/>
            <person name="Roberts A."/>
            <person name="Saif S."/>
            <person name="Shea T."/>
            <person name="Shenoy N."/>
            <person name="Sisk P."/>
            <person name="Stolte C."/>
            <person name="Sykes S."/>
            <person name="Wortman J."/>
            <person name="Nusbaum C."/>
            <person name="Birren B."/>
        </authorList>
    </citation>
    <scope>NUCLEOTIDE SEQUENCE [LARGE SCALE GENOMIC DNA]</scope>
    <source>
        <strain evidence="14">ATCC MYA-4855 / 20631-21</strain>
    </source>
</reference>
<proteinExistence type="inferred from homology"/>
<dbReference type="VEuPathDB" id="FungiDB:GMDG_04820"/>
<feature type="region of interest" description="Disordered" evidence="10">
    <location>
        <begin position="321"/>
        <end position="350"/>
    </location>
</feature>
<dbReference type="InParanoid" id="L8GBF9"/>
<dbReference type="FunCoup" id="L8GBF9">
    <property type="interactions" value="100"/>
</dbReference>
<evidence type="ECO:0000256" key="10">
    <source>
        <dbReference type="SAM" id="MobiDB-lite"/>
    </source>
</evidence>
<feature type="transmembrane region" description="Helical" evidence="11">
    <location>
        <begin position="87"/>
        <end position="106"/>
    </location>
</feature>
<evidence type="ECO:0000256" key="7">
    <source>
        <dbReference type="ARBA" id="ARBA00022989"/>
    </source>
</evidence>
<evidence type="ECO:0000313" key="13">
    <source>
        <dbReference type="EMBL" id="ELR10545.1"/>
    </source>
</evidence>
<feature type="transmembrane region" description="Helical" evidence="11">
    <location>
        <begin position="278"/>
        <end position="297"/>
    </location>
</feature>
<evidence type="ECO:0000256" key="9">
    <source>
        <dbReference type="ARBA" id="ARBA00023136"/>
    </source>
</evidence>
<dbReference type="EMBL" id="GL573260">
    <property type="protein sequence ID" value="ELR10545.1"/>
    <property type="molecule type" value="Genomic_DNA"/>
</dbReference>
<dbReference type="AlphaFoldDB" id="L8GBF9"/>
<feature type="transmembrane region" description="Helical" evidence="11">
    <location>
        <begin position="127"/>
        <end position="155"/>
    </location>
</feature>
<evidence type="ECO:0000256" key="11">
    <source>
        <dbReference type="SAM" id="Phobius"/>
    </source>
</evidence>
<dbReference type="GO" id="GO:0000139">
    <property type="term" value="C:Golgi membrane"/>
    <property type="evidence" value="ECO:0007669"/>
    <property type="project" value="UniProtKB-SubCell"/>
</dbReference>
<evidence type="ECO:0000256" key="5">
    <source>
        <dbReference type="ARBA" id="ARBA00020673"/>
    </source>
</evidence>
<feature type="region of interest" description="Disordered" evidence="10">
    <location>
        <begin position="1"/>
        <end position="58"/>
    </location>
</feature>
<evidence type="ECO:0000256" key="6">
    <source>
        <dbReference type="ARBA" id="ARBA00022692"/>
    </source>
</evidence>
<comment type="subcellular location">
    <subcellularLocation>
        <location evidence="2">Golgi apparatus membrane</location>
        <topology evidence="2">Multi-pass membrane protein</topology>
    </subcellularLocation>
</comment>
<sequence>MSTHDTTASQHLLPSPSPPLSPSPPASPLVSPRPSFSRRLRSSASHRRRPSLSTPSTSTTTSYLLKAKILQDKALALWASATLTQRILFVGAYIFFTTIGILFIVYSESLFAALAPVAVKWRALSGGWLISFALIFITAFPPVIGYTTALTIAGFVYGMKGWFICASANVIGSYCSFLASRTILSKYVHRLVGEDKRFEAFASILKHDGIKVLVMIRFCPLPYSISNGAMSTLPTVHPLAFTAATAMATPKLLIHVFAGSRLAAIAEAGSEMDRTTKIVNYVSMAVFGILGAVLGRLGGGAWEGDEEERVGLADPVGFDEDDISLWDNDDAGYRDDWTDEETRVETDGGR</sequence>
<evidence type="ECO:0000259" key="12">
    <source>
        <dbReference type="Pfam" id="PF09335"/>
    </source>
</evidence>
<feature type="compositionally biased region" description="Pro residues" evidence="10">
    <location>
        <begin position="15"/>
        <end position="27"/>
    </location>
</feature>
<feature type="compositionally biased region" description="Acidic residues" evidence="10">
    <location>
        <begin position="321"/>
        <end position="330"/>
    </location>
</feature>
<keyword evidence="7 11" id="KW-1133">Transmembrane helix</keyword>
<dbReference type="OrthoDB" id="3437725at2759"/>
<accession>L8GBF9</accession>
<evidence type="ECO:0000256" key="4">
    <source>
        <dbReference type="ARBA" id="ARBA00013533"/>
    </source>
</evidence>
<comment type="function">
    <text evidence="1">Golgi membrane protein involved in vesicular trafficking and spindle migration.</text>
</comment>
<evidence type="ECO:0000256" key="1">
    <source>
        <dbReference type="ARBA" id="ARBA00002978"/>
    </source>
</evidence>
<dbReference type="InterPro" id="IPR051076">
    <property type="entry name" value="Golgi_membrane_TVP38/TMEM64"/>
</dbReference>
<evidence type="ECO:0000313" key="14">
    <source>
        <dbReference type="Proteomes" id="UP000011064"/>
    </source>
</evidence>
<dbReference type="Proteomes" id="UP000011064">
    <property type="component" value="Unassembled WGS sequence"/>
</dbReference>
<gene>
    <name evidence="13" type="ORF">GMDG_04820</name>
</gene>
<dbReference type="GO" id="GO:0016192">
    <property type="term" value="P:vesicle-mediated transport"/>
    <property type="evidence" value="ECO:0007669"/>
    <property type="project" value="TreeGrafter"/>
</dbReference>
<evidence type="ECO:0000256" key="2">
    <source>
        <dbReference type="ARBA" id="ARBA00004653"/>
    </source>
</evidence>